<dbReference type="SUPFAM" id="SSF88723">
    <property type="entry name" value="PIN domain-like"/>
    <property type="match status" value="1"/>
</dbReference>
<reference evidence="10 11" key="2">
    <citation type="journal article" date="2023" name="MicrobiologyOpen">
        <title>Genomics of the tumorigenes clade of the family Rhizobiaceae and description of Rhizobium rhododendri sp. nov.</title>
        <authorList>
            <person name="Kuzmanovic N."/>
            <person name="diCenzo G.C."/>
            <person name="Bunk B."/>
            <person name="Sproeer C."/>
            <person name="Fruehling A."/>
            <person name="Neumann-Schaal M."/>
            <person name="Overmann J."/>
            <person name="Smalla K."/>
        </authorList>
    </citation>
    <scope>NUCLEOTIDE SEQUENCE [LARGE SCALE GENOMIC DNA]</scope>
    <source>
        <strain evidence="11">rho-6.2</strain>
        <plasmid evidence="10 11">unnamed1</plasmid>
    </source>
</reference>
<evidence type="ECO:0000256" key="6">
    <source>
        <dbReference type="ARBA" id="ARBA00022842"/>
    </source>
</evidence>
<evidence type="ECO:0000313" key="10">
    <source>
        <dbReference type="EMBL" id="WFS25819.1"/>
    </source>
</evidence>
<dbReference type="InterPro" id="IPR029060">
    <property type="entry name" value="PIN-like_dom_sf"/>
</dbReference>
<accession>A0ABY8ISF0</accession>
<protein>
    <recommendedName>
        <fullName evidence="8">Ribonuclease VapC</fullName>
        <shortName evidence="8">RNase VapC</shortName>
        <ecNumber evidence="8">3.1.-.-</ecNumber>
    </recommendedName>
    <alternativeName>
        <fullName evidence="8">Toxin VapC</fullName>
    </alternativeName>
</protein>
<gene>
    <name evidence="8" type="primary">vapC</name>
    <name evidence="10" type="ORF">PR018_19925</name>
</gene>
<keyword evidence="4 8" id="KW-0479">Metal-binding</keyword>
<evidence type="ECO:0000313" key="11">
    <source>
        <dbReference type="Proteomes" id="UP000318939"/>
    </source>
</evidence>
<evidence type="ECO:0000256" key="1">
    <source>
        <dbReference type="ARBA" id="ARBA00001946"/>
    </source>
</evidence>
<reference evidence="10 11" key="1">
    <citation type="journal article" date="2019" name="Phytopathology">
        <title>A Novel Group of Rhizobium tumorigenes-Like Agrobacteria Associated with Crown Gall Disease of Rhododendron and Blueberry.</title>
        <authorList>
            <person name="Kuzmanovic N."/>
            <person name="Behrens P."/>
            <person name="Idczak E."/>
            <person name="Wagner S."/>
            <person name="Gotz M."/>
            <person name="Sproer C."/>
            <person name="Bunk B."/>
            <person name="Overmann J."/>
            <person name="Smalla K."/>
        </authorList>
    </citation>
    <scope>NUCLEOTIDE SEQUENCE [LARGE SCALE GENOMIC DNA]</scope>
    <source>
        <strain evidence="11">rho-6.2</strain>
    </source>
</reference>
<evidence type="ECO:0000259" key="9">
    <source>
        <dbReference type="Pfam" id="PF01850"/>
    </source>
</evidence>
<feature type="domain" description="PIN" evidence="9">
    <location>
        <begin position="2"/>
        <end position="126"/>
    </location>
</feature>
<dbReference type="EC" id="3.1.-.-" evidence="8"/>
<dbReference type="EMBL" id="CP117268">
    <property type="protein sequence ID" value="WFS25819.1"/>
    <property type="molecule type" value="Genomic_DNA"/>
</dbReference>
<dbReference type="Pfam" id="PF01850">
    <property type="entry name" value="PIN"/>
    <property type="match status" value="1"/>
</dbReference>
<name>A0ABY8ISF0_9HYPH</name>
<sequence length="142" mass="15196">MILLDTNVISEPLKSQPDPRVAAWIDTQAVETLYVAAISLAELRYGIAVHPDGKKKQAAQEKLDRLMLPLFRGRIMPFDEAAAQAYAELRAAAAKKGKAIGDSDGYIAATAKANGLMIATRDTSPFEAAGLTVINPWEASNG</sequence>
<geneLocation type="plasmid" evidence="10 11">
    <name>unnamed1</name>
</geneLocation>
<feature type="binding site" evidence="8">
    <location>
        <position position="5"/>
    </location>
    <ligand>
        <name>Mg(2+)</name>
        <dbReference type="ChEBI" id="CHEBI:18420"/>
    </ligand>
</feature>
<keyword evidence="3 8" id="KW-0540">Nuclease</keyword>
<keyword evidence="5 8" id="KW-0378">Hydrolase</keyword>
<dbReference type="InterPro" id="IPR022907">
    <property type="entry name" value="VapC_family"/>
</dbReference>
<proteinExistence type="inferred from homology"/>
<feature type="binding site" evidence="8">
    <location>
        <position position="104"/>
    </location>
    <ligand>
        <name>Mg(2+)</name>
        <dbReference type="ChEBI" id="CHEBI:18420"/>
    </ligand>
</feature>
<keyword evidence="8" id="KW-0800">Toxin</keyword>
<keyword evidence="10" id="KW-0614">Plasmid</keyword>
<keyword evidence="2 8" id="KW-1277">Toxin-antitoxin system</keyword>
<dbReference type="Gene3D" id="3.40.50.1010">
    <property type="entry name" value="5'-nuclease"/>
    <property type="match status" value="1"/>
</dbReference>
<dbReference type="CDD" id="cd18731">
    <property type="entry name" value="PIN_NgFitB-like"/>
    <property type="match status" value="1"/>
</dbReference>
<evidence type="ECO:0000256" key="2">
    <source>
        <dbReference type="ARBA" id="ARBA00022649"/>
    </source>
</evidence>
<dbReference type="HAMAP" id="MF_00265">
    <property type="entry name" value="VapC_Nob1"/>
    <property type="match status" value="1"/>
</dbReference>
<dbReference type="RefSeq" id="WP_142831606.1">
    <property type="nucleotide sequence ID" value="NZ_CP117268.1"/>
</dbReference>
<keyword evidence="6 8" id="KW-0460">Magnesium</keyword>
<evidence type="ECO:0000256" key="7">
    <source>
        <dbReference type="ARBA" id="ARBA00038093"/>
    </source>
</evidence>
<dbReference type="InterPro" id="IPR050556">
    <property type="entry name" value="Type_II_TA_system_RNase"/>
</dbReference>
<dbReference type="PANTHER" id="PTHR33653:SF1">
    <property type="entry name" value="RIBONUCLEASE VAPC2"/>
    <property type="match status" value="1"/>
</dbReference>
<evidence type="ECO:0000256" key="3">
    <source>
        <dbReference type="ARBA" id="ARBA00022722"/>
    </source>
</evidence>
<comment type="function">
    <text evidence="8">Toxic component of a toxin-antitoxin (TA) system. An RNase.</text>
</comment>
<dbReference type="InterPro" id="IPR002716">
    <property type="entry name" value="PIN_dom"/>
</dbReference>
<organism evidence="10 11">
    <name type="scientific">Rhizobium rhododendri</name>
    <dbReference type="NCBI Taxonomy" id="2506430"/>
    <lineage>
        <taxon>Bacteria</taxon>
        <taxon>Pseudomonadati</taxon>
        <taxon>Pseudomonadota</taxon>
        <taxon>Alphaproteobacteria</taxon>
        <taxon>Hyphomicrobiales</taxon>
        <taxon>Rhizobiaceae</taxon>
        <taxon>Rhizobium/Agrobacterium group</taxon>
        <taxon>Rhizobium</taxon>
    </lineage>
</organism>
<comment type="cofactor">
    <cofactor evidence="1 8">
        <name>Mg(2+)</name>
        <dbReference type="ChEBI" id="CHEBI:18420"/>
    </cofactor>
</comment>
<keyword evidence="11" id="KW-1185">Reference proteome</keyword>
<dbReference type="PANTHER" id="PTHR33653">
    <property type="entry name" value="RIBONUCLEASE VAPC2"/>
    <property type="match status" value="1"/>
</dbReference>
<evidence type="ECO:0000256" key="8">
    <source>
        <dbReference type="HAMAP-Rule" id="MF_00265"/>
    </source>
</evidence>
<comment type="similarity">
    <text evidence="7 8">Belongs to the PINc/VapC protein family.</text>
</comment>
<evidence type="ECO:0000256" key="4">
    <source>
        <dbReference type="ARBA" id="ARBA00022723"/>
    </source>
</evidence>
<evidence type="ECO:0000256" key="5">
    <source>
        <dbReference type="ARBA" id="ARBA00022801"/>
    </source>
</evidence>
<dbReference type="Proteomes" id="UP000318939">
    <property type="component" value="Plasmid unnamed1"/>
</dbReference>